<evidence type="ECO:0000313" key="5">
    <source>
        <dbReference type="EMBL" id="TEA13498.1"/>
    </source>
</evidence>
<feature type="region of interest" description="Disordered" evidence="4">
    <location>
        <begin position="455"/>
        <end position="474"/>
    </location>
</feature>
<dbReference type="InterPro" id="IPR016143">
    <property type="entry name" value="Citrate_synth-like_sm_a-sub"/>
</dbReference>
<sequence>MNWIHRLVQLLHKFFRPSPTPDRSLPSSETLTIRDNRSLRVYEVPIRNNAVYALEFRKMTASPGVIGQVDPGLRILDPGFQNTACAESSITHIDGTQGRIRYRNYTIEHLFEHHDFEDVMYLLIWGQLPSLAEKRHFQLSLALKCNPPQHVVETIQSFSPGATTSSMLIAGMAAYASHDEGAIYTLSSARPVYLGRADKVDSAIIDCIAALACVVSLVYCHKRNKPFTPPVAEESFIANVLRMMGFSEPGREVQHCFEKLWILYADHEMTNSTAAFLHAASTLADPLSCCISALVSGYGPLHGGAIEVAYKTFEVLETPDNVASLIEEVRAKKQRLFGYGHRIYKTADPRTKLVRSLVDRHRDEIGAHPLLSVAMEIDRVAGSDRYFTSRNLKANVDLYGCFLYTAHGFEADIIVAMASLSRIPGVLAHWRESMLERKPLLWRPLQVFTGDAAAGVDGRSKSVDDARGTAGPAL</sequence>
<dbReference type="InterPro" id="IPR016142">
    <property type="entry name" value="Citrate_synth-like_lrg_a-sub"/>
</dbReference>
<comment type="caution">
    <text evidence="5">The sequence shown here is derived from an EMBL/GenBank/DDBJ whole genome shotgun (WGS) entry which is preliminary data.</text>
</comment>
<dbReference type="InterPro" id="IPR019810">
    <property type="entry name" value="Citrate_synthase_AS"/>
</dbReference>
<evidence type="ECO:0000256" key="1">
    <source>
        <dbReference type="ARBA" id="ARBA00010566"/>
    </source>
</evidence>
<dbReference type="Pfam" id="PF00285">
    <property type="entry name" value="Citrate_synt"/>
    <property type="match status" value="1"/>
</dbReference>
<dbReference type="PROSITE" id="PS00480">
    <property type="entry name" value="CITRATE_SYNTHASE"/>
    <property type="match status" value="1"/>
</dbReference>
<comment type="similarity">
    <text evidence="1 3">Belongs to the citrate synthase family.</text>
</comment>
<evidence type="ECO:0000313" key="6">
    <source>
        <dbReference type="Proteomes" id="UP000295604"/>
    </source>
</evidence>
<evidence type="ECO:0000256" key="3">
    <source>
        <dbReference type="RuleBase" id="RU000441"/>
    </source>
</evidence>
<keyword evidence="6" id="KW-1185">Reference proteome</keyword>
<dbReference type="GO" id="GO:0005759">
    <property type="term" value="C:mitochondrial matrix"/>
    <property type="evidence" value="ECO:0007669"/>
    <property type="project" value="TreeGrafter"/>
</dbReference>
<protein>
    <recommendedName>
        <fullName evidence="3">Citrate synthase</fullName>
    </recommendedName>
</protein>
<name>A0A4R8T9N9_9PEZI</name>
<proteinExistence type="inferred from homology"/>
<organism evidence="5 6">
    <name type="scientific">Colletotrichum sidae</name>
    <dbReference type="NCBI Taxonomy" id="1347389"/>
    <lineage>
        <taxon>Eukaryota</taxon>
        <taxon>Fungi</taxon>
        <taxon>Dikarya</taxon>
        <taxon>Ascomycota</taxon>
        <taxon>Pezizomycotina</taxon>
        <taxon>Sordariomycetes</taxon>
        <taxon>Hypocreomycetidae</taxon>
        <taxon>Glomerellales</taxon>
        <taxon>Glomerellaceae</taxon>
        <taxon>Colletotrichum</taxon>
        <taxon>Colletotrichum orbiculare species complex</taxon>
    </lineage>
</organism>
<keyword evidence="2 3" id="KW-0808">Transferase</keyword>
<dbReference type="InterPro" id="IPR002020">
    <property type="entry name" value="Citrate_synthase"/>
</dbReference>
<dbReference type="EMBL" id="QAPF01000197">
    <property type="protein sequence ID" value="TEA13498.1"/>
    <property type="molecule type" value="Genomic_DNA"/>
</dbReference>
<evidence type="ECO:0000256" key="4">
    <source>
        <dbReference type="SAM" id="MobiDB-lite"/>
    </source>
</evidence>
<evidence type="ECO:0000256" key="2">
    <source>
        <dbReference type="ARBA" id="ARBA00022679"/>
    </source>
</evidence>
<reference evidence="5 6" key="1">
    <citation type="submission" date="2018-11" db="EMBL/GenBank/DDBJ databases">
        <title>Genome sequence and assembly of Colletotrichum sidae.</title>
        <authorList>
            <person name="Gan P."/>
            <person name="Shirasu K."/>
        </authorList>
    </citation>
    <scope>NUCLEOTIDE SEQUENCE [LARGE SCALE GENOMIC DNA]</scope>
    <source>
        <strain evidence="5 6">CBS 518.97</strain>
    </source>
</reference>
<dbReference type="SUPFAM" id="SSF48256">
    <property type="entry name" value="Citrate synthase"/>
    <property type="match status" value="1"/>
</dbReference>
<dbReference type="GO" id="GO:0006099">
    <property type="term" value="P:tricarboxylic acid cycle"/>
    <property type="evidence" value="ECO:0007669"/>
    <property type="project" value="TreeGrafter"/>
</dbReference>
<dbReference type="GO" id="GO:0005975">
    <property type="term" value="P:carbohydrate metabolic process"/>
    <property type="evidence" value="ECO:0007669"/>
    <property type="project" value="TreeGrafter"/>
</dbReference>
<dbReference type="InterPro" id="IPR036969">
    <property type="entry name" value="Citrate_synthase_sf"/>
</dbReference>
<dbReference type="Proteomes" id="UP000295604">
    <property type="component" value="Unassembled WGS sequence"/>
</dbReference>
<dbReference type="GO" id="GO:0046912">
    <property type="term" value="F:acyltransferase activity, acyl groups converted into alkyl on transfer"/>
    <property type="evidence" value="ECO:0007669"/>
    <property type="project" value="InterPro"/>
</dbReference>
<gene>
    <name evidence="5" type="primary">gltA-1</name>
    <name evidence="5" type="ORF">C8034_v004794</name>
</gene>
<dbReference type="AlphaFoldDB" id="A0A4R8T9N9"/>
<dbReference type="PANTHER" id="PTHR11739:SF4">
    <property type="entry name" value="CITRATE SYNTHASE, PEROXISOMAL"/>
    <property type="match status" value="1"/>
</dbReference>
<dbReference type="Gene3D" id="1.10.580.10">
    <property type="entry name" value="Citrate Synthase, domain 1"/>
    <property type="match status" value="1"/>
</dbReference>
<dbReference type="PRINTS" id="PR00143">
    <property type="entry name" value="CITRTSNTHASE"/>
</dbReference>
<feature type="compositionally biased region" description="Basic and acidic residues" evidence="4">
    <location>
        <begin position="458"/>
        <end position="467"/>
    </location>
</feature>
<dbReference type="PANTHER" id="PTHR11739">
    <property type="entry name" value="CITRATE SYNTHASE"/>
    <property type="match status" value="1"/>
</dbReference>
<accession>A0A4R8T9N9</accession>
<dbReference type="Gene3D" id="1.10.230.10">
    <property type="entry name" value="Cytochrome P450-Terp, domain 2"/>
    <property type="match status" value="1"/>
</dbReference>